<name>A0A840N584_9PSEU</name>
<reference evidence="1 2" key="1">
    <citation type="submission" date="2020-08" db="EMBL/GenBank/DDBJ databases">
        <title>Sequencing the genomes of 1000 actinobacteria strains.</title>
        <authorList>
            <person name="Klenk H.-P."/>
        </authorList>
    </citation>
    <scope>NUCLEOTIDE SEQUENCE [LARGE SCALE GENOMIC DNA]</scope>
    <source>
        <strain evidence="1 2">DSM 45582</strain>
    </source>
</reference>
<keyword evidence="2" id="KW-1185">Reference proteome</keyword>
<protein>
    <submittedName>
        <fullName evidence="1">Uncharacterized protein</fullName>
    </submittedName>
</protein>
<dbReference type="Proteomes" id="UP000580474">
    <property type="component" value="Unassembled WGS sequence"/>
</dbReference>
<dbReference type="RefSeq" id="WP_184476510.1">
    <property type="nucleotide sequence ID" value="NZ_JACHIV010000001.1"/>
</dbReference>
<dbReference type="EMBL" id="JACHIV010000001">
    <property type="protein sequence ID" value="MBB5067166.1"/>
    <property type="molecule type" value="Genomic_DNA"/>
</dbReference>
<comment type="caution">
    <text evidence="1">The sequence shown here is derived from an EMBL/GenBank/DDBJ whole genome shotgun (WGS) entry which is preliminary data.</text>
</comment>
<proteinExistence type="predicted"/>
<gene>
    <name evidence="1" type="ORF">BJ969_000254</name>
</gene>
<dbReference type="AlphaFoldDB" id="A0A840N584"/>
<evidence type="ECO:0000313" key="2">
    <source>
        <dbReference type="Proteomes" id="UP000580474"/>
    </source>
</evidence>
<sequence length="108" mass="11366">MDGERGGWVCGVAESAWHRLVGYRGWCRFRAPVAGCGHVVLGPVHRSVRVPVSCGGRWICPACSPLGMVAAADPPSSPVTITGRHAIFVPERVDRAPLAEPLPCIAAA</sequence>
<evidence type="ECO:0000313" key="1">
    <source>
        <dbReference type="EMBL" id="MBB5067166.1"/>
    </source>
</evidence>
<accession>A0A840N584</accession>
<organism evidence="1 2">
    <name type="scientific">Saccharopolyspora gloriosae</name>
    <dbReference type="NCBI Taxonomy" id="455344"/>
    <lineage>
        <taxon>Bacteria</taxon>
        <taxon>Bacillati</taxon>
        <taxon>Actinomycetota</taxon>
        <taxon>Actinomycetes</taxon>
        <taxon>Pseudonocardiales</taxon>
        <taxon>Pseudonocardiaceae</taxon>
        <taxon>Saccharopolyspora</taxon>
    </lineage>
</organism>